<name>A0ABW6ZRU9_9HYPH</name>
<sequence>MRQPQRRALEVASFIGYRRWTMNMTPFPHPGGPDAADPAQAGSERPVEDRAALAERLRALAHPVRLRVLETLAGQDRCVCGEIVRGLPLAQSTVSQHLKVLTDSGLIRSRTEGQRTAYCLDRDAISALKGEIDALFSALLPPGDCCAPPAGRTEDR</sequence>
<evidence type="ECO:0000256" key="3">
    <source>
        <dbReference type="ARBA" id="ARBA00023163"/>
    </source>
</evidence>
<accession>A0ABW6ZRU9</accession>
<dbReference type="Pfam" id="PF12840">
    <property type="entry name" value="HTH_20"/>
    <property type="match status" value="1"/>
</dbReference>
<gene>
    <name evidence="6" type="ORF">V5F32_01435</name>
</gene>
<protein>
    <submittedName>
        <fullName evidence="6">Metalloregulator ArsR/SmtB family transcription factor</fullName>
    </submittedName>
</protein>
<dbReference type="InterPro" id="IPR001845">
    <property type="entry name" value="HTH_ArsR_DNA-bd_dom"/>
</dbReference>
<dbReference type="EMBL" id="JBAFVH010000001">
    <property type="protein sequence ID" value="MFG1370820.1"/>
    <property type="molecule type" value="Genomic_DNA"/>
</dbReference>
<dbReference type="PANTHER" id="PTHR33154:SF33">
    <property type="entry name" value="TRANSCRIPTIONAL REPRESSOR SDPR"/>
    <property type="match status" value="1"/>
</dbReference>
<reference evidence="6 7" key="1">
    <citation type="submission" date="2024-02" db="EMBL/GenBank/DDBJ databases">
        <title>Expansion and revision of Xanthobacter and proposal of Roseixanthobacter gen. nov.</title>
        <authorList>
            <person name="Soltysiak M.P.M."/>
            <person name="Jalihal A."/>
            <person name="Ory A."/>
            <person name="Chrisophersen C."/>
            <person name="Lee A.D."/>
            <person name="Boulton J."/>
            <person name="Springer M."/>
        </authorList>
    </citation>
    <scope>NUCLEOTIDE SEQUENCE [LARGE SCALE GENOMIC DNA]</scope>
    <source>
        <strain evidence="6 7">23A</strain>
    </source>
</reference>
<dbReference type="SMART" id="SM00418">
    <property type="entry name" value="HTH_ARSR"/>
    <property type="match status" value="1"/>
</dbReference>
<feature type="domain" description="HTH arsR-type" evidence="5">
    <location>
        <begin position="45"/>
        <end position="140"/>
    </location>
</feature>
<evidence type="ECO:0000313" key="7">
    <source>
        <dbReference type="Proteomes" id="UP001604002"/>
    </source>
</evidence>
<organism evidence="6 7">
    <name type="scientific">Xanthobacter oligotrophicus</name>
    <dbReference type="NCBI Taxonomy" id="2607286"/>
    <lineage>
        <taxon>Bacteria</taxon>
        <taxon>Pseudomonadati</taxon>
        <taxon>Pseudomonadota</taxon>
        <taxon>Alphaproteobacteria</taxon>
        <taxon>Hyphomicrobiales</taxon>
        <taxon>Xanthobacteraceae</taxon>
        <taxon>Xanthobacter</taxon>
    </lineage>
</organism>
<dbReference type="InterPro" id="IPR011991">
    <property type="entry name" value="ArsR-like_HTH"/>
</dbReference>
<evidence type="ECO:0000256" key="2">
    <source>
        <dbReference type="ARBA" id="ARBA00023125"/>
    </source>
</evidence>
<dbReference type="InterPro" id="IPR036390">
    <property type="entry name" value="WH_DNA-bd_sf"/>
</dbReference>
<dbReference type="PROSITE" id="PS50987">
    <property type="entry name" value="HTH_ARSR_2"/>
    <property type="match status" value="1"/>
</dbReference>
<dbReference type="CDD" id="cd00090">
    <property type="entry name" value="HTH_ARSR"/>
    <property type="match status" value="1"/>
</dbReference>
<keyword evidence="2" id="KW-0238">DNA-binding</keyword>
<feature type="compositionally biased region" description="Low complexity" evidence="4">
    <location>
        <begin position="32"/>
        <end position="42"/>
    </location>
</feature>
<keyword evidence="3" id="KW-0804">Transcription</keyword>
<dbReference type="InterPro" id="IPR051081">
    <property type="entry name" value="HTH_MetalResp_TranReg"/>
</dbReference>
<evidence type="ECO:0000313" key="6">
    <source>
        <dbReference type="EMBL" id="MFG1370820.1"/>
    </source>
</evidence>
<dbReference type="PANTHER" id="PTHR33154">
    <property type="entry name" value="TRANSCRIPTIONAL REGULATOR, ARSR FAMILY"/>
    <property type="match status" value="1"/>
</dbReference>
<dbReference type="InterPro" id="IPR036388">
    <property type="entry name" value="WH-like_DNA-bd_sf"/>
</dbReference>
<comment type="caution">
    <text evidence="6">The sequence shown here is derived from an EMBL/GenBank/DDBJ whole genome shotgun (WGS) entry which is preliminary data.</text>
</comment>
<dbReference type="Gene3D" id="1.10.10.10">
    <property type="entry name" value="Winged helix-like DNA-binding domain superfamily/Winged helix DNA-binding domain"/>
    <property type="match status" value="1"/>
</dbReference>
<keyword evidence="7" id="KW-1185">Reference proteome</keyword>
<dbReference type="NCBIfam" id="NF033788">
    <property type="entry name" value="HTH_metalloreg"/>
    <property type="match status" value="1"/>
</dbReference>
<dbReference type="PRINTS" id="PR00778">
    <property type="entry name" value="HTHARSR"/>
</dbReference>
<evidence type="ECO:0000256" key="1">
    <source>
        <dbReference type="ARBA" id="ARBA00023015"/>
    </source>
</evidence>
<proteinExistence type="predicted"/>
<dbReference type="Proteomes" id="UP001604002">
    <property type="component" value="Unassembled WGS sequence"/>
</dbReference>
<evidence type="ECO:0000259" key="5">
    <source>
        <dbReference type="PROSITE" id="PS50987"/>
    </source>
</evidence>
<dbReference type="RefSeq" id="WP_393990901.1">
    <property type="nucleotide sequence ID" value="NZ_JBAFVH010000001.1"/>
</dbReference>
<keyword evidence="1" id="KW-0805">Transcription regulation</keyword>
<feature type="region of interest" description="Disordered" evidence="4">
    <location>
        <begin position="25"/>
        <end position="44"/>
    </location>
</feature>
<evidence type="ECO:0000256" key="4">
    <source>
        <dbReference type="SAM" id="MobiDB-lite"/>
    </source>
</evidence>
<dbReference type="SUPFAM" id="SSF46785">
    <property type="entry name" value="Winged helix' DNA-binding domain"/>
    <property type="match status" value="1"/>
</dbReference>